<sequence length="147" mass="17211">MYQRIRFCIINLLSNKLNTMTPLNSMPSKPTPNSSKPFGMVGIENPYFKKNFSLHKPSYTENKRSYVKNLKPQINPANLKLNSAQTMQADEYIHKNYRSLVEKGDIGKIIKSEKNKIEKMRINLNSRKEVEHAEKRLDYFKNKFGIK</sequence>
<dbReference type="EMBL" id="MHPU01000042">
    <property type="protein sequence ID" value="OGZ87526.1"/>
    <property type="molecule type" value="Genomic_DNA"/>
</dbReference>
<protein>
    <submittedName>
        <fullName evidence="1">Uncharacterized protein</fullName>
    </submittedName>
</protein>
<accession>A0A1G2JK58</accession>
<name>A0A1G2JK58_9BACT</name>
<comment type="caution">
    <text evidence="1">The sequence shown here is derived from an EMBL/GenBank/DDBJ whole genome shotgun (WGS) entry which is preliminary data.</text>
</comment>
<evidence type="ECO:0000313" key="2">
    <source>
        <dbReference type="Proteomes" id="UP000178935"/>
    </source>
</evidence>
<evidence type="ECO:0000313" key="1">
    <source>
        <dbReference type="EMBL" id="OGZ87526.1"/>
    </source>
</evidence>
<reference evidence="1 2" key="1">
    <citation type="journal article" date="2016" name="Nat. Commun.">
        <title>Thousands of microbial genomes shed light on interconnected biogeochemical processes in an aquifer system.</title>
        <authorList>
            <person name="Anantharaman K."/>
            <person name="Brown C.T."/>
            <person name="Hug L.A."/>
            <person name="Sharon I."/>
            <person name="Castelle C.J."/>
            <person name="Probst A.J."/>
            <person name="Thomas B.C."/>
            <person name="Singh A."/>
            <person name="Wilkins M.J."/>
            <person name="Karaoz U."/>
            <person name="Brodie E.L."/>
            <person name="Williams K.H."/>
            <person name="Hubbard S.S."/>
            <person name="Banfield J.F."/>
        </authorList>
    </citation>
    <scope>NUCLEOTIDE SEQUENCE [LARGE SCALE GENOMIC DNA]</scope>
</reference>
<dbReference type="Proteomes" id="UP000178935">
    <property type="component" value="Unassembled WGS sequence"/>
</dbReference>
<organism evidence="1 2">
    <name type="scientific">Candidatus Staskawiczbacteria bacterium RIFOXYD1_FULL_32_13</name>
    <dbReference type="NCBI Taxonomy" id="1802234"/>
    <lineage>
        <taxon>Bacteria</taxon>
        <taxon>Candidatus Staskawicziibacteriota</taxon>
    </lineage>
</organism>
<proteinExistence type="predicted"/>
<dbReference type="AlphaFoldDB" id="A0A1G2JK58"/>
<gene>
    <name evidence="1" type="ORF">A2561_00865</name>
</gene>